<evidence type="ECO:0000256" key="2">
    <source>
        <dbReference type="SAM" id="SignalP"/>
    </source>
</evidence>
<organism evidence="3 4">
    <name type="scientific">Rhizoctonia solani</name>
    <dbReference type="NCBI Taxonomy" id="456999"/>
    <lineage>
        <taxon>Eukaryota</taxon>
        <taxon>Fungi</taxon>
        <taxon>Dikarya</taxon>
        <taxon>Basidiomycota</taxon>
        <taxon>Agaricomycotina</taxon>
        <taxon>Agaricomycetes</taxon>
        <taxon>Cantharellales</taxon>
        <taxon>Ceratobasidiaceae</taxon>
        <taxon>Rhizoctonia</taxon>
    </lineage>
</organism>
<proteinExistence type="predicted"/>
<protein>
    <recommendedName>
        <fullName evidence="5">Transmembrane protein</fullName>
    </recommendedName>
</protein>
<keyword evidence="1" id="KW-0472">Membrane</keyword>
<feature type="chain" id="PRO_5034979113" description="Transmembrane protein" evidence="2">
    <location>
        <begin position="24"/>
        <end position="156"/>
    </location>
</feature>
<comment type="caution">
    <text evidence="3">The sequence shown here is derived from an EMBL/GenBank/DDBJ whole genome shotgun (WGS) entry which is preliminary data.</text>
</comment>
<gene>
    <name evidence="3" type="ORF">RDB_LOCUS57562</name>
</gene>
<evidence type="ECO:0000256" key="1">
    <source>
        <dbReference type="SAM" id="Phobius"/>
    </source>
</evidence>
<evidence type="ECO:0000313" key="4">
    <source>
        <dbReference type="Proteomes" id="UP000663853"/>
    </source>
</evidence>
<dbReference type="AlphaFoldDB" id="A0A8H3BIG8"/>
<feature type="signal peptide" evidence="2">
    <location>
        <begin position="1"/>
        <end position="23"/>
    </location>
</feature>
<feature type="transmembrane region" description="Helical" evidence="1">
    <location>
        <begin position="67"/>
        <end position="90"/>
    </location>
</feature>
<feature type="transmembrane region" description="Helical" evidence="1">
    <location>
        <begin position="102"/>
        <end position="123"/>
    </location>
</feature>
<dbReference type="EMBL" id="CAJMXA010001302">
    <property type="protein sequence ID" value="CAE6457498.1"/>
    <property type="molecule type" value="Genomic_DNA"/>
</dbReference>
<keyword evidence="1" id="KW-0812">Transmembrane</keyword>
<keyword evidence="2" id="KW-0732">Signal</keyword>
<keyword evidence="1" id="KW-1133">Transmembrane helix</keyword>
<feature type="transmembrane region" description="Helical" evidence="1">
    <location>
        <begin position="33"/>
        <end position="55"/>
    </location>
</feature>
<sequence>MSSNTPPITWLLASAWLATNCFAFNMSSLGASSYWVIPSALVATAFHHGFMFRYLRRNPGQAIPRKYIYTFPLVILLWISGAGLSIYVGSWTVQWEYYSGPFRVAISTLISGALSIIEAGLVIELWRRCAKMKSNGMARSLPLGSLDNLDRNGVKP</sequence>
<evidence type="ECO:0000313" key="3">
    <source>
        <dbReference type="EMBL" id="CAE6457498.1"/>
    </source>
</evidence>
<reference evidence="3" key="1">
    <citation type="submission" date="2021-01" db="EMBL/GenBank/DDBJ databases">
        <authorList>
            <person name="Kaushik A."/>
        </authorList>
    </citation>
    <scope>NUCLEOTIDE SEQUENCE</scope>
    <source>
        <strain evidence="3">AG6-10EEA</strain>
    </source>
</reference>
<name>A0A8H3BIG8_9AGAM</name>
<dbReference type="Proteomes" id="UP000663853">
    <property type="component" value="Unassembled WGS sequence"/>
</dbReference>
<accession>A0A8H3BIG8</accession>
<evidence type="ECO:0008006" key="5">
    <source>
        <dbReference type="Google" id="ProtNLM"/>
    </source>
</evidence>